<feature type="domain" description="Protein kinase" evidence="2">
    <location>
        <begin position="394"/>
        <end position="597"/>
    </location>
</feature>
<organism evidence="3 4">
    <name type="scientific">Rhizoctonia solani</name>
    <dbReference type="NCBI Taxonomy" id="456999"/>
    <lineage>
        <taxon>Eukaryota</taxon>
        <taxon>Fungi</taxon>
        <taxon>Dikarya</taxon>
        <taxon>Basidiomycota</taxon>
        <taxon>Agaricomycotina</taxon>
        <taxon>Agaricomycetes</taxon>
        <taxon>Cantharellales</taxon>
        <taxon>Ceratobasidiaceae</taxon>
        <taxon>Rhizoctonia</taxon>
    </lineage>
</organism>
<sequence length="597" mass="67509">MSGTTFQAEITLNVLVEGDDPRRNIFNITVPLQSRFNQVLKIIQKEYWGLHQISLYGLDLYRANLHPEQARHIQLTDEAILLCLESVASEWPSQSDADPRLVHIVVQPRSRQVTNTSRADTPPSAETEFSKYIEDFNKLQLGFAQRAPTGNSSSAAQPKNFRAQQKGPNFINNGRPADKEGPPIILFHPVFGRFLTQLRSTDPIDPQVYRHTVDHFIVSQDLYEHETKHPEARDEVTCTSLRDLLGDTLSKVTANGVQADGTITGWDATRIIIMEMKNEIGTGGSDPSIQAAQSYLRYWSNQLARRWLNWCCCPSILVAIAGPWMCILGGIYLDRPVIQPLTHFLWVGSNPARPSQLGYIARVFHCLSSARGELEAFYRTSAPPALGYNPARPFPYLTHYMDAEGNCVRFVYRKGLCPANPEKLIFLAETTAAENPRYIVVKFVQNYNTIAHKLLAEQKLAPELLYDGTQYPNDQPGPEHIMIVMEFVQGVNLDEWLTHFRLSQSALSDIDTALKLLHDNNFVFGDLRPPNVMILQDSSGAATGRAMLVDFDWCGKHLEGRYPLRMNMTLGWHEQVEPGAIMEIKHDIHMFKQLTQK</sequence>
<feature type="region of interest" description="Disordered" evidence="1">
    <location>
        <begin position="147"/>
        <end position="178"/>
    </location>
</feature>
<reference evidence="3" key="1">
    <citation type="submission" date="2021-01" db="EMBL/GenBank/DDBJ databases">
        <authorList>
            <person name="Kaushik A."/>
        </authorList>
    </citation>
    <scope>NUCLEOTIDE SEQUENCE</scope>
    <source>
        <strain evidence="3">AG4-RS23</strain>
    </source>
</reference>
<dbReference type="GO" id="GO:0004672">
    <property type="term" value="F:protein kinase activity"/>
    <property type="evidence" value="ECO:0007669"/>
    <property type="project" value="InterPro"/>
</dbReference>
<dbReference type="GO" id="GO:0005524">
    <property type="term" value="F:ATP binding"/>
    <property type="evidence" value="ECO:0007669"/>
    <property type="project" value="InterPro"/>
</dbReference>
<evidence type="ECO:0000313" key="4">
    <source>
        <dbReference type="Proteomes" id="UP000663861"/>
    </source>
</evidence>
<dbReference type="EMBL" id="CAJMWY010002607">
    <property type="protein sequence ID" value="CAE6491843.1"/>
    <property type="molecule type" value="Genomic_DNA"/>
</dbReference>
<gene>
    <name evidence="3" type="ORF">RDB_LOCUS112235</name>
</gene>
<name>A0A8H3CQ00_9AGAM</name>
<dbReference type="InterPro" id="IPR011009">
    <property type="entry name" value="Kinase-like_dom_sf"/>
</dbReference>
<dbReference type="InterPro" id="IPR000719">
    <property type="entry name" value="Prot_kinase_dom"/>
</dbReference>
<protein>
    <recommendedName>
        <fullName evidence="2">Protein kinase domain-containing protein</fullName>
    </recommendedName>
</protein>
<dbReference type="AlphaFoldDB" id="A0A8H3CQ00"/>
<dbReference type="PROSITE" id="PS50011">
    <property type="entry name" value="PROTEIN_KINASE_DOM"/>
    <property type="match status" value="1"/>
</dbReference>
<proteinExistence type="predicted"/>
<evidence type="ECO:0000259" key="2">
    <source>
        <dbReference type="PROSITE" id="PS50011"/>
    </source>
</evidence>
<dbReference type="Gene3D" id="1.10.510.10">
    <property type="entry name" value="Transferase(Phosphotransferase) domain 1"/>
    <property type="match status" value="1"/>
</dbReference>
<feature type="compositionally biased region" description="Polar residues" evidence="1">
    <location>
        <begin position="148"/>
        <end position="172"/>
    </location>
</feature>
<accession>A0A8H3CQ00</accession>
<dbReference type="SUPFAM" id="SSF56112">
    <property type="entry name" value="Protein kinase-like (PK-like)"/>
    <property type="match status" value="1"/>
</dbReference>
<evidence type="ECO:0000256" key="1">
    <source>
        <dbReference type="SAM" id="MobiDB-lite"/>
    </source>
</evidence>
<dbReference type="Proteomes" id="UP000663861">
    <property type="component" value="Unassembled WGS sequence"/>
</dbReference>
<comment type="caution">
    <text evidence="3">The sequence shown here is derived from an EMBL/GenBank/DDBJ whole genome shotgun (WGS) entry which is preliminary data.</text>
</comment>
<evidence type="ECO:0000313" key="3">
    <source>
        <dbReference type="EMBL" id="CAE6491843.1"/>
    </source>
</evidence>